<keyword evidence="4 5" id="KW-0732">Signal</keyword>
<protein>
    <submittedName>
        <fullName evidence="7">Substrate binding lipoprotein</fullName>
    </submittedName>
</protein>
<dbReference type="GO" id="GO:1901678">
    <property type="term" value="P:iron coordination entity transport"/>
    <property type="evidence" value="ECO:0007669"/>
    <property type="project" value="UniProtKB-ARBA"/>
</dbReference>
<feature type="chain" id="PRO_5038535279" evidence="5">
    <location>
        <begin position="26"/>
        <end position="329"/>
    </location>
</feature>
<proteinExistence type="inferred from homology"/>
<keyword evidence="7" id="KW-0449">Lipoprotein</keyword>
<dbReference type="PROSITE" id="PS51257">
    <property type="entry name" value="PROKAR_LIPOPROTEIN"/>
    <property type="match status" value="1"/>
</dbReference>
<dbReference type="AlphaFoldDB" id="A0A3S5Y1U0"/>
<evidence type="ECO:0000259" key="6">
    <source>
        <dbReference type="PROSITE" id="PS50983"/>
    </source>
</evidence>
<dbReference type="Proteomes" id="UP001154400">
    <property type="component" value="Chromosome"/>
</dbReference>
<dbReference type="RefSeq" id="WP_013414625.1">
    <property type="nucleotide sequence ID" value="NC_014659.1"/>
</dbReference>
<dbReference type="EMBL" id="FN563149">
    <property type="protein sequence ID" value="CBH46494.1"/>
    <property type="molecule type" value="Genomic_DNA"/>
</dbReference>
<gene>
    <name evidence="7" type="ordered locus">REQ_03550</name>
</gene>
<dbReference type="PANTHER" id="PTHR30532:SF24">
    <property type="entry name" value="FERRIC ENTEROBACTIN-BINDING PERIPLASMIC PROTEIN FEPB"/>
    <property type="match status" value="1"/>
</dbReference>
<dbReference type="CDD" id="cd01146">
    <property type="entry name" value="FhuD"/>
    <property type="match status" value="1"/>
</dbReference>
<dbReference type="Gene3D" id="3.40.50.1980">
    <property type="entry name" value="Nitrogenase molybdenum iron protein domain"/>
    <property type="match status" value="2"/>
</dbReference>
<evidence type="ECO:0000256" key="2">
    <source>
        <dbReference type="ARBA" id="ARBA00008814"/>
    </source>
</evidence>
<dbReference type="KEGG" id="req:REQ_03550"/>
<dbReference type="PROSITE" id="PS50983">
    <property type="entry name" value="FE_B12_PBP"/>
    <property type="match status" value="1"/>
</dbReference>
<feature type="signal peptide" evidence="5">
    <location>
        <begin position="1"/>
        <end position="25"/>
    </location>
</feature>
<evidence type="ECO:0000313" key="8">
    <source>
        <dbReference type="Proteomes" id="UP000006892"/>
    </source>
</evidence>
<dbReference type="PANTHER" id="PTHR30532">
    <property type="entry name" value="IRON III DICITRATE-BINDING PERIPLASMIC PROTEIN"/>
    <property type="match status" value="1"/>
</dbReference>
<evidence type="ECO:0000256" key="4">
    <source>
        <dbReference type="ARBA" id="ARBA00022729"/>
    </source>
</evidence>
<accession>A0A3S5Y1U0</accession>
<keyword evidence="3" id="KW-0813">Transport</keyword>
<dbReference type="GO" id="GO:0030288">
    <property type="term" value="C:outer membrane-bounded periplasmic space"/>
    <property type="evidence" value="ECO:0007669"/>
    <property type="project" value="TreeGrafter"/>
</dbReference>
<feature type="domain" description="Fe/B12 periplasmic-binding" evidence="6">
    <location>
        <begin position="61"/>
        <end position="317"/>
    </location>
</feature>
<dbReference type="Pfam" id="PF01497">
    <property type="entry name" value="Peripla_BP_2"/>
    <property type="match status" value="1"/>
</dbReference>
<sequence length="329" mass="34413">MTVRRRSLALSLVALAGTFSLVACSSDAATDDGAASSGDGAFPVTIEHAYGSTTVEEAPSRIVTVGFNDLDFVLALGETPVATRAYSGYAYKDRPWAAGYARDIPEVGEMDLQYEKIAEANPDLIVGTYSLTEKSGYDTLAALAPTIGDLKGASGGSGSWQDQLATIGRALGKETEARELQQSVESDFADAKTSNPRFQGRTAAVAMYMDGDFYIFEAGDPRGDFFTNLGFSTPAQTGSISAEQLALLDQDNLIVLGATKEQLASNPVFAQLGVVKEDRTVYLGEFGTDVPAALGFASPLSLPYLIDATVPALAAASDDDPATSVPTVG</sequence>
<dbReference type="InterPro" id="IPR002491">
    <property type="entry name" value="ABC_transptr_periplasmic_BD"/>
</dbReference>
<comment type="subcellular location">
    <subcellularLocation>
        <location evidence="1">Cell envelope</location>
    </subcellularLocation>
</comment>
<reference evidence="7" key="1">
    <citation type="journal article" date="2010" name="PLoS Genet.">
        <title>The genome of a pathogenic rhodococcus: cooptive virulence underpinned by key gene acquisitions.</title>
        <authorList>
            <person name="Letek M."/>
            <person name="Gonzalez P."/>
            <person name="Macarthur I."/>
            <person name="Rodriguez H."/>
            <person name="Freeman T.C."/>
            <person name="Valero-Rello A."/>
            <person name="Blanco M."/>
            <person name="Buckley T."/>
            <person name="Cherevach I."/>
            <person name="Fahey R."/>
            <person name="Hapeshi A."/>
            <person name="Holdstock J."/>
            <person name="Leadon D."/>
            <person name="Navas J."/>
            <person name="Ocampo A."/>
            <person name="Quail M.A."/>
            <person name="Sanders M."/>
            <person name="Scortti M.M."/>
            <person name="Prescott J.F."/>
            <person name="Fogarty U."/>
            <person name="Meijer W.G."/>
            <person name="Parkhill J."/>
            <person name="Bentley S.D."/>
            <person name="Vazquez-Boland J.A."/>
        </authorList>
    </citation>
    <scope>NUCLEOTIDE SEQUENCE [LARGE SCALE GENOMIC DNA]</scope>
    <source>
        <strain evidence="7 8">103S</strain>
    </source>
</reference>
<organism evidence="7">
    <name type="scientific">Rhodococcus hoagii (strain 103S)</name>
    <name type="common">Rhodococcus equi</name>
    <dbReference type="NCBI Taxonomy" id="685727"/>
    <lineage>
        <taxon>Bacteria</taxon>
        <taxon>Bacillati</taxon>
        <taxon>Actinomycetota</taxon>
        <taxon>Actinomycetes</taxon>
        <taxon>Mycobacteriales</taxon>
        <taxon>Nocardiaceae</taxon>
        <taxon>Prescottella</taxon>
    </lineage>
</organism>
<dbReference type="SUPFAM" id="SSF53807">
    <property type="entry name" value="Helical backbone' metal receptor"/>
    <property type="match status" value="1"/>
</dbReference>
<name>A0A3S5Y1U0_RHOH1</name>
<evidence type="ECO:0000256" key="5">
    <source>
        <dbReference type="SAM" id="SignalP"/>
    </source>
</evidence>
<evidence type="ECO:0000256" key="1">
    <source>
        <dbReference type="ARBA" id="ARBA00004196"/>
    </source>
</evidence>
<evidence type="ECO:0000313" key="7">
    <source>
        <dbReference type="EMBL" id="CBH46494.1"/>
    </source>
</evidence>
<comment type="similarity">
    <text evidence="2">Belongs to the bacterial solute-binding protein 8 family.</text>
</comment>
<dbReference type="InterPro" id="IPR051313">
    <property type="entry name" value="Bact_iron-sidero_bind"/>
</dbReference>
<evidence type="ECO:0000256" key="3">
    <source>
        <dbReference type="ARBA" id="ARBA00022448"/>
    </source>
</evidence>